<comment type="caution">
    <text evidence="1">The sequence shown here is derived from an EMBL/GenBank/DDBJ whole genome shotgun (WGS) entry which is preliminary data.</text>
</comment>
<organism evidence="1 2">
    <name type="scientific">Conoideocrella luteorostrata</name>
    <dbReference type="NCBI Taxonomy" id="1105319"/>
    <lineage>
        <taxon>Eukaryota</taxon>
        <taxon>Fungi</taxon>
        <taxon>Dikarya</taxon>
        <taxon>Ascomycota</taxon>
        <taxon>Pezizomycotina</taxon>
        <taxon>Sordariomycetes</taxon>
        <taxon>Hypocreomycetidae</taxon>
        <taxon>Hypocreales</taxon>
        <taxon>Clavicipitaceae</taxon>
        <taxon>Conoideocrella</taxon>
    </lineage>
</organism>
<gene>
    <name evidence="1" type="ORF">QQS21_005694</name>
</gene>
<dbReference type="Proteomes" id="UP001251528">
    <property type="component" value="Unassembled WGS sequence"/>
</dbReference>
<dbReference type="PANTHER" id="PTHR38790">
    <property type="entry name" value="2EXR DOMAIN-CONTAINING PROTEIN-RELATED"/>
    <property type="match status" value="1"/>
</dbReference>
<keyword evidence="2" id="KW-1185">Reference proteome</keyword>
<evidence type="ECO:0000313" key="1">
    <source>
        <dbReference type="EMBL" id="KAK2598143.1"/>
    </source>
</evidence>
<dbReference type="AlphaFoldDB" id="A0AAJ0CP20"/>
<reference evidence="1" key="1">
    <citation type="submission" date="2023-06" db="EMBL/GenBank/DDBJ databases">
        <title>Conoideocrella luteorostrata (Hypocreales: Clavicipitaceae), a potential biocontrol fungus for elongate hemlock scale in United States Christmas tree production areas.</title>
        <authorList>
            <person name="Barrett H."/>
            <person name="Lovett B."/>
            <person name="Macias A.M."/>
            <person name="Stajich J.E."/>
            <person name="Kasson M.T."/>
        </authorList>
    </citation>
    <scope>NUCLEOTIDE SEQUENCE</scope>
    <source>
        <strain evidence="1">ARSEF 14590</strain>
    </source>
</reference>
<protein>
    <recommendedName>
        <fullName evidence="3">F-box domain-containing protein</fullName>
    </recommendedName>
</protein>
<proteinExistence type="predicted"/>
<dbReference type="EMBL" id="JASWJB010000098">
    <property type="protein sequence ID" value="KAK2598143.1"/>
    <property type="molecule type" value="Genomic_DNA"/>
</dbReference>
<evidence type="ECO:0008006" key="3">
    <source>
        <dbReference type="Google" id="ProtNLM"/>
    </source>
</evidence>
<sequence length="378" mass="43441">MRPQCQSSEPPCIGGWLGSDLDNINHDVFGVPADSRSPGRTTRSAKLSRQYQNQYRLVNVDGFMAIQPPLPESSSSSRTSIIQEGEKDNGYRSTLLEIPVEIRLQIYNFLLVSDCCAEICSEPTGLRIMRPNKNSQRYGLHPQILATCRQINQEGSAMLYMENEFQLQSYWRVTYPSSGTRPWPRSDSSPLKTLNLQSITRAYLFRDYKRWLSRSGELRALQELPSLKRLRVRVDLNDISGDVDLLSLWMDTIEAVSQHRPQLAFFETHLRLNFGREDHRAWLDRCRAKSLDFSIHTAKKIEVERWIRARHLFEGQQLAWSFTTETSQWAGPSCIVAFTVKSGRPGKHTNQILCMTETDDDVHISWESDVPPSQEFIS</sequence>
<accession>A0AAJ0CP20</accession>
<evidence type="ECO:0000313" key="2">
    <source>
        <dbReference type="Proteomes" id="UP001251528"/>
    </source>
</evidence>
<name>A0AAJ0CP20_9HYPO</name>